<gene>
    <name evidence="8" type="ORF">BEN51_11880</name>
</gene>
<evidence type="ECO:0000313" key="9">
    <source>
        <dbReference type="Proteomes" id="UP000264883"/>
    </source>
</evidence>
<dbReference type="Pfam" id="PF21349">
    <property type="entry name" value="RUBY_RBDX"/>
    <property type="match status" value="1"/>
</dbReference>
<comment type="cofactor">
    <cofactor evidence="1">
        <name>Fe(3+)</name>
        <dbReference type="ChEBI" id="CHEBI:29034"/>
    </cofactor>
</comment>
<dbReference type="FunFam" id="2.20.28.10:FF:000018">
    <property type="entry name" value="Rubrerythrin"/>
    <property type="match status" value="1"/>
</dbReference>
<dbReference type="CDD" id="cd01041">
    <property type="entry name" value="Rubrerythrin"/>
    <property type="match status" value="1"/>
</dbReference>
<dbReference type="NCBIfam" id="NF045767">
    <property type="entry name" value="RuberyRbr"/>
    <property type="match status" value="1"/>
</dbReference>
<keyword evidence="2" id="KW-0813">Transport</keyword>
<dbReference type="InterPro" id="IPR048574">
    <property type="entry name" value="RUBY_RBDX"/>
</dbReference>
<evidence type="ECO:0000256" key="2">
    <source>
        <dbReference type="ARBA" id="ARBA00022448"/>
    </source>
</evidence>
<dbReference type="CDD" id="cd00729">
    <property type="entry name" value="rubredoxin_SM"/>
    <property type="match status" value="1"/>
</dbReference>
<dbReference type="InterPro" id="IPR052364">
    <property type="entry name" value="Rubrerythrin"/>
</dbReference>
<dbReference type="Gene3D" id="1.20.1260.10">
    <property type="match status" value="1"/>
</dbReference>
<organism evidence="8 9">
    <name type="scientific">Clostridium isatidis</name>
    <dbReference type="NCBI Taxonomy" id="182773"/>
    <lineage>
        <taxon>Bacteria</taxon>
        <taxon>Bacillati</taxon>
        <taxon>Bacillota</taxon>
        <taxon>Clostridia</taxon>
        <taxon>Eubacteriales</taxon>
        <taxon>Clostridiaceae</taxon>
        <taxon>Clostridium</taxon>
    </lineage>
</organism>
<feature type="domain" description="Rubredoxin-like" evidence="6">
    <location>
        <begin position="158"/>
        <end position="192"/>
    </location>
</feature>
<evidence type="ECO:0000313" key="8">
    <source>
        <dbReference type="EMBL" id="ASW44130.1"/>
    </source>
</evidence>
<dbReference type="AlphaFoldDB" id="A0A343JF22"/>
<dbReference type="InterPro" id="IPR009040">
    <property type="entry name" value="Ferritin-like_diiron"/>
</dbReference>
<dbReference type="InterPro" id="IPR012347">
    <property type="entry name" value="Ferritin-like"/>
</dbReference>
<evidence type="ECO:0000259" key="7">
    <source>
        <dbReference type="PROSITE" id="PS50905"/>
    </source>
</evidence>
<dbReference type="PANTHER" id="PTHR43865:SF1">
    <property type="entry name" value="RUBRERYTHRIN-RELATED"/>
    <property type="match status" value="1"/>
</dbReference>
<dbReference type="InterPro" id="IPR003251">
    <property type="entry name" value="Rr_diiron-bd_dom"/>
</dbReference>
<keyword evidence="3" id="KW-0479">Metal-binding</keyword>
<evidence type="ECO:0000256" key="3">
    <source>
        <dbReference type="ARBA" id="ARBA00022723"/>
    </source>
</evidence>
<dbReference type="SUPFAM" id="SSF47240">
    <property type="entry name" value="Ferritin-like"/>
    <property type="match status" value="1"/>
</dbReference>
<dbReference type="GO" id="GO:0005506">
    <property type="term" value="F:iron ion binding"/>
    <property type="evidence" value="ECO:0007669"/>
    <property type="project" value="InterPro"/>
</dbReference>
<feature type="domain" description="Ferritin-like diiron" evidence="7">
    <location>
        <begin position="3"/>
        <end position="151"/>
    </location>
</feature>
<dbReference type="PANTHER" id="PTHR43865">
    <property type="entry name" value="RUBRERYTHRIN-RELATED"/>
    <property type="match status" value="1"/>
</dbReference>
<dbReference type="RefSeq" id="WP_119866256.1">
    <property type="nucleotide sequence ID" value="NZ_CP016786.1"/>
</dbReference>
<evidence type="ECO:0000256" key="4">
    <source>
        <dbReference type="ARBA" id="ARBA00022982"/>
    </source>
</evidence>
<proteinExistence type="predicted"/>
<keyword evidence="5" id="KW-0408">Iron</keyword>
<dbReference type="EMBL" id="CP016786">
    <property type="protein sequence ID" value="ASW44130.1"/>
    <property type="molecule type" value="Genomic_DNA"/>
</dbReference>
<dbReference type="PROSITE" id="PS50905">
    <property type="entry name" value="FERRITIN_LIKE"/>
    <property type="match status" value="1"/>
</dbReference>
<dbReference type="InterPro" id="IPR024934">
    <property type="entry name" value="Rubredoxin-like_dom"/>
</dbReference>
<evidence type="ECO:0000256" key="5">
    <source>
        <dbReference type="ARBA" id="ARBA00023004"/>
    </source>
</evidence>
<accession>A0A343JF22</accession>
<dbReference type="KEGG" id="cia:BEN51_11880"/>
<keyword evidence="4" id="KW-0249">Electron transport</keyword>
<reference evidence="8 9" key="1">
    <citation type="submission" date="2016-08" db="EMBL/GenBank/DDBJ databases">
        <title>Complete Genome Sequence Of The Indigo Reducing Clostridium isatidis DSM15098.</title>
        <authorList>
            <person name="Little G.T."/>
            <person name="Minton N.P."/>
        </authorList>
    </citation>
    <scope>NUCLEOTIDE SEQUENCE [LARGE SCALE GENOMIC DNA]</scope>
    <source>
        <strain evidence="8 9">DSM 15098</strain>
    </source>
</reference>
<sequence length="196" mass="22797">MKSLKRTKTAENLMKSFAGESQARTRYTYYASVAKKEGYLQIANIFLETAEQEKEHAKRFYKFLVNDFQGEPIEINASYPVAYYADNTLENLKAAAAGEHEEWAHDYPEFARIAREEGFPEIAAAYEKIAEVENRHERRYNKLLKNIEEGKVFKKDEVVLWKCLNCGYIYEGEEAPKACPACLHPQSYFEVFTENY</sequence>
<dbReference type="InterPro" id="IPR009078">
    <property type="entry name" value="Ferritin-like_SF"/>
</dbReference>
<dbReference type="PROSITE" id="PS50903">
    <property type="entry name" value="RUBREDOXIN_LIKE"/>
    <property type="match status" value="1"/>
</dbReference>
<dbReference type="OrthoDB" id="9799749at2"/>
<name>A0A343JF22_9CLOT</name>
<dbReference type="Gene3D" id="2.20.28.10">
    <property type="match status" value="1"/>
</dbReference>
<dbReference type="GO" id="GO:0016491">
    <property type="term" value="F:oxidoreductase activity"/>
    <property type="evidence" value="ECO:0007669"/>
    <property type="project" value="InterPro"/>
</dbReference>
<protein>
    <submittedName>
        <fullName evidence="8">Rubrerythrin</fullName>
    </submittedName>
</protein>
<keyword evidence="9" id="KW-1185">Reference proteome</keyword>
<evidence type="ECO:0000259" key="6">
    <source>
        <dbReference type="PROSITE" id="PS50903"/>
    </source>
</evidence>
<evidence type="ECO:0000256" key="1">
    <source>
        <dbReference type="ARBA" id="ARBA00001965"/>
    </source>
</evidence>
<dbReference type="Pfam" id="PF02915">
    <property type="entry name" value="Rubrerythrin"/>
    <property type="match status" value="1"/>
</dbReference>
<dbReference type="SUPFAM" id="SSF57802">
    <property type="entry name" value="Rubredoxin-like"/>
    <property type="match status" value="1"/>
</dbReference>
<dbReference type="Proteomes" id="UP000264883">
    <property type="component" value="Chromosome"/>
</dbReference>